<gene>
    <name evidence="3" type="ORF">KHLLAP_LOCUS6950</name>
</gene>
<feature type="signal peptide" evidence="2">
    <location>
        <begin position="1"/>
        <end position="16"/>
    </location>
</feature>
<dbReference type="GO" id="GO:0017057">
    <property type="term" value="F:6-phosphogluconolactonase activity"/>
    <property type="evidence" value="ECO:0007669"/>
    <property type="project" value="TreeGrafter"/>
</dbReference>
<keyword evidence="4" id="KW-1185">Reference proteome</keyword>
<evidence type="ECO:0000313" key="3">
    <source>
        <dbReference type="EMBL" id="CAJ2506482.1"/>
    </source>
</evidence>
<dbReference type="InterPro" id="IPR011048">
    <property type="entry name" value="Haem_d1_sf"/>
</dbReference>
<comment type="similarity">
    <text evidence="1">Belongs to the cycloisomerase 2 family.</text>
</comment>
<feature type="chain" id="PRO_5042479808" evidence="2">
    <location>
        <begin position="17"/>
        <end position="401"/>
    </location>
</feature>
<accession>A0AAI8YIZ4</accession>
<organism evidence="3 4">
    <name type="scientific">Anthostomella pinea</name>
    <dbReference type="NCBI Taxonomy" id="933095"/>
    <lineage>
        <taxon>Eukaryota</taxon>
        <taxon>Fungi</taxon>
        <taxon>Dikarya</taxon>
        <taxon>Ascomycota</taxon>
        <taxon>Pezizomycotina</taxon>
        <taxon>Sordariomycetes</taxon>
        <taxon>Xylariomycetidae</taxon>
        <taxon>Xylariales</taxon>
        <taxon>Xylariaceae</taxon>
        <taxon>Anthostomella</taxon>
    </lineage>
</organism>
<evidence type="ECO:0000256" key="1">
    <source>
        <dbReference type="ARBA" id="ARBA00005564"/>
    </source>
</evidence>
<protein>
    <submittedName>
        <fullName evidence="3">Uu.00g006120.m01.CDS01</fullName>
    </submittedName>
</protein>
<reference evidence="3" key="1">
    <citation type="submission" date="2023-10" db="EMBL/GenBank/DDBJ databases">
        <authorList>
            <person name="Hackl T."/>
        </authorList>
    </citation>
    <scope>NUCLEOTIDE SEQUENCE</scope>
</reference>
<dbReference type="SUPFAM" id="SSF51004">
    <property type="entry name" value="C-terminal (heme d1) domain of cytochrome cd1-nitrite reductase"/>
    <property type="match status" value="1"/>
</dbReference>
<keyword evidence="2" id="KW-0732">Signal</keyword>
<dbReference type="InterPro" id="IPR050282">
    <property type="entry name" value="Cycloisomerase_2"/>
</dbReference>
<sequence>MLRTLATILTLGLAVASPSLEARGDDPHKLIIGAPFQVLTADFDGTKFTITGNVTTVGSAPSWLLYKQPNLVYAVNENANDTSLFQLRENHSNLTLLSSITNGALGVVHLEFNFFQTIMVGAGYGSGMIYVWNSALPDGTLELVKQVNITGKLGPKQPNQAAHHPHQAAIDPLGRFFLIPNLGGDAIEILDTHNGLSTLTRRPLFAGSGPRHGGFLQDQRNKVTYYAVVCELSNEVKFFKVKYLPSGIKLLHVSTQSTYGPGFGPANKTTAAAGEIVIARNMRDVYISNRLSGNETDSISHFIFNPPEGTDRNLNATLTFDELVSSGGIAPRMFSLSADGEERIVFVANQGGENGLLAMRRDLETGNIDPKPIATVLNTDLVAPQLATQANMGPYFIQEIV</sequence>
<evidence type="ECO:0000256" key="2">
    <source>
        <dbReference type="SAM" id="SignalP"/>
    </source>
</evidence>
<dbReference type="Proteomes" id="UP001295740">
    <property type="component" value="Unassembled WGS sequence"/>
</dbReference>
<name>A0AAI8YIZ4_9PEZI</name>
<dbReference type="InterPro" id="IPR015943">
    <property type="entry name" value="WD40/YVTN_repeat-like_dom_sf"/>
</dbReference>
<dbReference type="PANTHER" id="PTHR30344:SF1">
    <property type="entry name" value="6-PHOSPHOGLUCONOLACTONASE"/>
    <property type="match status" value="1"/>
</dbReference>
<dbReference type="AlphaFoldDB" id="A0AAI8YIZ4"/>
<dbReference type="InterPro" id="IPR019405">
    <property type="entry name" value="Lactonase_7-beta_prop"/>
</dbReference>
<comment type="caution">
    <text evidence="3">The sequence shown here is derived from an EMBL/GenBank/DDBJ whole genome shotgun (WGS) entry which is preliminary data.</text>
</comment>
<proteinExistence type="inferred from homology"/>
<dbReference type="Gene3D" id="2.130.10.10">
    <property type="entry name" value="YVTN repeat-like/Quinoprotein amine dehydrogenase"/>
    <property type="match status" value="1"/>
</dbReference>
<dbReference type="PANTHER" id="PTHR30344">
    <property type="entry name" value="6-PHOSPHOGLUCONOLACTONASE-RELATED"/>
    <property type="match status" value="1"/>
</dbReference>
<evidence type="ECO:0000313" key="4">
    <source>
        <dbReference type="Proteomes" id="UP001295740"/>
    </source>
</evidence>
<dbReference type="Pfam" id="PF10282">
    <property type="entry name" value="Lactonase"/>
    <property type="match status" value="1"/>
</dbReference>
<dbReference type="EMBL" id="CAUWAG010000008">
    <property type="protein sequence ID" value="CAJ2506482.1"/>
    <property type="molecule type" value="Genomic_DNA"/>
</dbReference>